<accession>X0V3F2</accession>
<organism evidence="1">
    <name type="scientific">marine sediment metagenome</name>
    <dbReference type="NCBI Taxonomy" id="412755"/>
    <lineage>
        <taxon>unclassified sequences</taxon>
        <taxon>metagenomes</taxon>
        <taxon>ecological metagenomes</taxon>
    </lineage>
</organism>
<evidence type="ECO:0000313" key="1">
    <source>
        <dbReference type="EMBL" id="GAG12664.1"/>
    </source>
</evidence>
<protein>
    <submittedName>
        <fullName evidence="1">Uncharacterized protein</fullName>
    </submittedName>
</protein>
<reference evidence="1" key="1">
    <citation type="journal article" date="2014" name="Front. Microbiol.">
        <title>High frequency of phylogenetically diverse reductive dehalogenase-homologous genes in deep subseafloor sedimentary metagenomes.</title>
        <authorList>
            <person name="Kawai M."/>
            <person name="Futagami T."/>
            <person name="Toyoda A."/>
            <person name="Takaki Y."/>
            <person name="Nishi S."/>
            <person name="Hori S."/>
            <person name="Arai W."/>
            <person name="Tsubouchi T."/>
            <person name="Morono Y."/>
            <person name="Uchiyama I."/>
            <person name="Ito T."/>
            <person name="Fujiyama A."/>
            <person name="Inagaki F."/>
            <person name="Takami H."/>
        </authorList>
    </citation>
    <scope>NUCLEOTIDE SEQUENCE</scope>
    <source>
        <strain evidence="1">Expedition CK06-06</strain>
    </source>
</reference>
<name>X0V3F2_9ZZZZ</name>
<dbReference type="EMBL" id="BARS01023562">
    <property type="protein sequence ID" value="GAG12664.1"/>
    <property type="molecule type" value="Genomic_DNA"/>
</dbReference>
<gene>
    <name evidence="1" type="ORF">S01H1_37502</name>
</gene>
<comment type="caution">
    <text evidence="1">The sequence shown here is derived from an EMBL/GenBank/DDBJ whole genome shotgun (WGS) entry which is preliminary data.</text>
</comment>
<dbReference type="AlphaFoldDB" id="X0V3F2"/>
<feature type="non-terminal residue" evidence="1">
    <location>
        <position position="89"/>
    </location>
</feature>
<proteinExistence type="predicted"/>
<sequence length="89" mass="10733">MQSLDQWSSWIKEGHFVSYRVEGTRYYEFVLRRDLGHWEYDWEESIATLTESGPYVPDKLEITKGYDKVAGLNRIWQMIFGIKTQIYIY</sequence>